<dbReference type="AlphaFoldDB" id="A0A915YFW7"/>
<evidence type="ECO:0000259" key="1">
    <source>
        <dbReference type="PROSITE" id="PS50980"/>
    </source>
</evidence>
<dbReference type="FunFam" id="3.90.226.10:FF:000030">
    <property type="entry name" value="Acetyl-CoA carboxylase carboxyltransferase subunit"/>
    <property type="match status" value="1"/>
</dbReference>
<dbReference type="RefSeq" id="WP_264793354.1">
    <property type="nucleotide sequence ID" value="NZ_AP026867.1"/>
</dbReference>
<dbReference type="EMBL" id="AP026867">
    <property type="protein sequence ID" value="BDS12256.1"/>
    <property type="molecule type" value="Genomic_DNA"/>
</dbReference>
<dbReference type="InterPro" id="IPR034733">
    <property type="entry name" value="AcCoA_carboxyl_beta"/>
</dbReference>
<name>A0A915YFW7_9BACT</name>
<dbReference type="Proteomes" id="UP001060919">
    <property type="component" value="Chromosome"/>
</dbReference>
<dbReference type="KEGG" id="aup:AsAng_0029750"/>
<organism evidence="3 4">
    <name type="scientific">Aureispira anguillae</name>
    <dbReference type="NCBI Taxonomy" id="2864201"/>
    <lineage>
        <taxon>Bacteria</taxon>
        <taxon>Pseudomonadati</taxon>
        <taxon>Bacteroidota</taxon>
        <taxon>Saprospiria</taxon>
        <taxon>Saprospirales</taxon>
        <taxon>Saprospiraceae</taxon>
        <taxon>Aureispira</taxon>
    </lineage>
</organism>
<dbReference type="SUPFAM" id="SSF52096">
    <property type="entry name" value="ClpP/crotonase"/>
    <property type="match status" value="2"/>
</dbReference>
<accession>A0A915YFW7</accession>
<dbReference type="PROSITE" id="PS50989">
    <property type="entry name" value="COA_CT_CTER"/>
    <property type="match status" value="1"/>
</dbReference>
<dbReference type="InterPro" id="IPR045190">
    <property type="entry name" value="MCCB/AccD1-like"/>
</dbReference>
<dbReference type="Gene3D" id="3.90.226.10">
    <property type="entry name" value="2-enoyl-CoA Hydratase, Chain A, domain 1"/>
    <property type="match status" value="2"/>
</dbReference>
<keyword evidence="4" id="KW-1185">Reference proteome</keyword>
<feature type="domain" description="CoA carboxyltransferase N-terminal" evidence="1">
    <location>
        <begin position="22"/>
        <end position="274"/>
    </location>
</feature>
<dbReference type="InterPro" id="IPR029045">
    <property type="entry name" value="ClpP/crotonase-like_dom_sf"/>
</dbReference>
<sequence>MRPIKSTINSNSSSYRDNYQQMSDLVKELNGYLQKSLFQGKEKHLAKARKANKLLARERIELLLDQDSFFLELLPLIGLQGKGFGPGGTAVCGIGLVTGRLCMINANVGSNRGGSIDKATLEKSIRMSEIASENGLPVINLVESSGANLPEQEQIFNYGGTIFREITRRSRKGFPTISVVFGNSTAGGAYIPGMSDYTIMVKKQAKVFLAGPPLVKMATNEITDDESLGGAEMHSSISGVSDYLAENETDAIRLAREVMHQLAAPLSVPPTNTTIEAPLYSAEELLGIVPADIKKPIDARELIARIVDGSRFSEFKPNYGPTLITGYALIHGYKIGIIANNGVILSEAANKATHFIQLCNRNNIPLLYLQNTTGFMVGRAYEEGGIIKDGAKMLNAVSNSDVPTITIMIGASYGAGNYAMNGRAYQPRFLFSYPNSKIAVMGPQQLSGVMEIIQRAAAHKSGIEYDEKQAAQLRQYMIQQVEQSSTAWYATSQGWDDGVIDPRETRNYLAVCLATIHNQPIEGSKDYGVFRM</sequence>
<dbReference type="InterPro" id="IPR011763">
    <property type="entry name" value="COA_CT_C"/>
</dbReference>
<dbReference type="InterPro" id="IPR011762">
    <property type="entry name" value="COA_CT_N"/>
</dbReference>
<proteinExistence type="predicted"/>
<dbReference type="Pfam" id="PF01039">
    <property type="entry name" value="Carboxyl_trans"/>
    <property type="match status" value="1"/>
</dbReference>
<protein>
    <submittedName>
        <fullName evidence="3">Acyl-CoA carboxylase subunit beta</fullName>
    </submittedName>
</protein>
<evidence type="ECO:0000259" key="2">
    <source>
        <dbReference type="PROSITE" id="PS50989"/>
    </source>
</evidence>
<dbReference type="GO" id="GO:0016874">
    <property type="term" value="F:ligase activity"/>
    <property type="evidence" value="ECO:0007669"/>
    <property type="project" value="InterPro"/>
</dbReference>
<dbReference type="FunFam" id="3.90.226.10:FF:000021">
    <property type="entry name" value="Acetyl-CoA carboxylase carboxyltransferase subunit"/>
    <property type="match status" value="1"/>
</dbReference>
<feature type="domain" description="CoA carboxyltransferase C-terminal" evidence="2">
    <location>
        <begin position="274"/>
        <end position="523"/>
    </location>
</feature>
<dbReference type="PANTHER" id="PTHR22855">
    <property type="entry name" value="ACETYL, PROPIONYL, PYRUVATE, AND GLUTACONYL CARBOXYLASE-RELATED"/>
    <property type="match status" value="1"/>
</dbReference>
<dbReference type="PROSITE" id="PS50980">
    <property type="entry name" value="COA_CT_NTER"/>
    <property type="match status" value="1"/>
</dbReference>
<reference evidence="3" key="1">
    <citation type="submission" date="2022-09" db="EMBL/GenBank/DDBJ databases">
        <title>Aureispira anguillicida sp. nov., isolated from Leptocephalus of Japanese eel Anguilla japonica.</title>
        <authorList>
            <person name="Yuasa K."/>
            <person name="Mekata T."/>
            <person name="Ikunari K."/>
        </authorList>
    </citation>
    <scope>NUCLEOTIDE SEQUENCE</scope>
    <source>
        <strain evidence="3">EL160426</strain>
    </source>
</reference>
<gene>
    <name evidence="3" type="ORF">AsAng_0029750</name>
</gene>
<evidence type="ECO:0000313" key="3">
    <source>
        <dbReference type="EMBL" id="BDS12256.1"/>
    </source>
</evidence>
<dbReference type="PANTHER" id="PTHR22855:SF46">
    <property type="entry name" value="METHYLCROTONOYL-COA CARBOXYLASE"/>
    <property type="match status" value="1"/>
</dbReference>
<evidence type="ECO:0000313" key="4">
    <source>
        <dbReference type="Proteomes" id="UP001060919"/>
    </source>
</evidence>